<evidence type="ECO:0000313" key="2">
    <source>
        <dbReference type="Proteomes" id="UP001148737"/>
    </source>
</evidence>
<comment type="caution">
    <text evidence="1">The sequence shown here is derived from an EMBL/GenBank/DDBJ whole genome shotgun (WGS) entry which is preliminary data.</text>
</comment>
<sequence length="175" mass="18881">MKFTVTLAIIFASVTFAADPNMPSGAADAMPTDMPELSSLKDCAAKCGSETELGSAASCIQDKCTTILQSLSAEATPTSSNVPSYKTPFGAAFPCNTFKGIKFFLYHFRLDSVIAKPVALALESTRSGLALIVDVLEKNILVESFCFFSFDVGGSYKPVDYFEEDVKDELRVRNV</sequence>
<gene>
    <name evidence="1" type="ORF">NLG97_g1024</name>
</gene>
<accession>A0ACC1R4W6</accession>
<proteinExistence type="predicted"/>
<organism evidence="1 2">
    <name type="scientific">Lecanicillium saksenae</name>
    <dbReference type="NCBI Taxonomy" id="468837"/>
    <lineage>
        <taxon>Eukaryota</taxon>
        <taxon>Fungi</taxon>
        <taxon>Dikarya</taxon>
        <taxon>Ascomycota</taxon>
        <taxon>Pezizomycotina</taxon>
        <taxon>Sordariomycetes</taxon>
        <taxon>Hypocreomycetidae</taxon>
        <taxon>Hypocreales</taxon>
        <taxon>Cordycipitaceae</taxon>
        <taxon>Lecanicillium</taxon>
    </lineage>
</organism>
<evidence type="ECO:0000313" key="1">
    <source>
        <dbReference type="EMBL" id="KAJ3498569.1"/>
    </source>
</evidence>
<dbReference type="Proteomes" id="UP001148737">
    <property type="component" value="Unassembled WGS sequence"/>
</dbReference>
<keyword evidence="2" id="KW-1185">Reference proteome</keyword>
<name>A0ACC1R4W6_9HYPO</name>
<dbReference type="EMBL" id="JANAKD010000044">
    <property type="protein sequence ID" value="KAJ3498569.1"/>
    <property type="molecule type" value="Genomic_DNA"/>
</dbReference>
<reference evidence="1" key="1">
    <citation type="submission" date="2022-07" db="EMBL/GenBank/DDBJ databases">
        <title>Genome Sequence of Lecanicillium saksenae.</title>
        <authorList>
            <person name="Buettner E."/>
        </authorList>
    </citation>
    <scope>NUCLEOTIDE SEQUENCE</scope>
    <source>
        <strain evidence="1">VT-O1</strain>
    </source>
</reference>
<protein>
    <submittedName>
        <fullName evidence="1">Uncharacterized protein</fullName>
    </submittedName>
</protein>